<dbReference type="EMBL" id="OOIN01000002">
    <property type="protein sequence ID" value="SPO20790.1"/>
    <property type="molecule type" value="Genomic_DNA"/>
</dbReference>
<dbReference type="AlphaFoldDB" id="A0A5C3DT34"/>
<proteinExistence type="predicted"/>
<dbReference type="Pfam" id="PF04299">
    <property type="entry name" value="FMN_bind_2"/>
    <property type="match status" value="1"/>
</dbReference>
<organism evidence="1 2">
    <name type="scientific">Ustilago trichophora</name>
    <dbReference type="NCBI Taxonomy" id="86804"/>
    <lineage>
        <taxon>Eukaryota</taxon>
        <taxon>Fungi</taxon>
        <taxon>Dikarya</taxon>
        <taxon>Basidiomycota</taxon>
        <taxon>Ustilaginomycotina</taxon>
        <taxon>Ustilaginomycetes</taxon>
        <taxon>Ustilaginales</taxon>
        <taxon>Ustilaginaceae</taxon>
        <taxon>Ustilago</taxon>
    </lineage>
</organism>
<dbReference type="Proteomes" id="UP000324022">
    <property type="component" value="Unassembled WGS sequence"/>
</dbReference>
<dbReference type="Gene3D" id="2.30.110.10">
    <property type="entry name" value="Electron Transport, Fmn-binding Protein, Chain A"/>
    <property type="match status" value="1"/>
</dbReference>
<dbReference type="InterPro" id="IPR007396">
    <property type="entry name" value="TR_PAI2-type"/>
</dbReference>
<accession>A0A5C3DT34</accession>
<dbReference type="InterPro" id="IPR012349">
    <property type="entry name" value="Split_barrel_FMN-bd"/>
</dbReference>
<dbReference type="PANTHER" id="PTHR35802:SF1">
    <property type="entry name" value="PROTEASE SYNTHASE AND SPORULATION PROTEIN PAI 2"/>
    <property type="match status" value="1"/>
</dbReference>
<dbReference type="PANTHER" id="PTHR35802">
    <property type="entry name" value="PROTEASE SYNTHASE AND SPORULATION PROTEIN PAI 2"/>
    <property type="match status" value="1"/>
</dbReference>
<evidence type="ECO:0000313" key="1">
    <source>
        <dbReference type="EMBL" id="SPO20790.1"/>
    </source>
</evidence>
<dbReference type="SUPFAM" id="SSF50475">
    <property type="entry name" value="FMN-binding split barrel"/>
    <property type="match status" value="1"/>
</dbReference>
<gene>
    <name evidence="1" type="ORF">UTRI_00267</name>
</gene>
<reference evidence="1 2" key="1">
    <citation type="submission" date="2018-03" db="EMBL/GenBank/DDBJ databases">
        <authorList>
            <person name="Guldener U."/>
        </authorList>
    </citation>
    <scope>NUCLEOTIDE SEQUENCE [LARGE SCALE GENOMIC DNA]</scope>
    <source>
        <strain evidence="1 2">NBRC100155</strain>
    </source>
</reference>
<dbReference type="OrthoDB" id="2101473at2759"/>
<name>A0A5C3DT34_9BASI</name>
<sequence>MYLRPETVVNDWSQVEHFIRSNPLGLLTTSIPLSGQSTIQASHLPFLFTSPVETPCCSSELSNTLKNSVGGIWNQGDLGLLRCHLSRSNPQAKALLSRFNHQGNRNDAKIEKEEVLVIFSDPNNQFGYISPQWYKSTKPSSGKTVPTWNYSELQLYGHISLISPSEIVRHLSDTHEHLLAEKLGKNSNQQIWSLDDAPKSYIQVLERAIIGLEIKITKIGFKMKMSREKNEGDRKGVLEGLRGVPAEKGEGEAKVADLVERLGPMK</sequence>
<protein>
    <submittedName>
        <fullName evidence="1">Related to transcriptional regulator</fullName>
    </submittedName>
</protein>
<keyword evidence="2" id="KW-1185">Reference proteome</keyword>
<evidence type="ECO:0000313" key="2">
    <source>
        <dbReference type="Proteomes" id="UP000324022"/>
    </source>
</evidence>